<sequence length="70" mass="7748">MENKAFFVQYLDNQPVGLRTHILNTNTFVWVQTLFTVADLVAAFQALPNSPLAFAFVGDLTPLCDGWSGD</sequence>
<accession>F4P4R0</accession>
<dbReference type="OrthoDB" id="2155617at2759"/>
<dbReference type="PANTHER" id="PTHR33211">
    <property type="entry name" value="EXPRESSED PROTEIN"/>
    <property type="match status" value="1"/>
</dbReference>
<evidence type="ECO:0000313" key="2">
    <source>
        <dbReference type="Proteomes" id="UP000007241"/>
    </source>
</evidence>
<dbReference type="GeneID" id="18243443"/>
<reference evidence="1 2" key="1">
    <citation type="submission" date="2009-12" db="EMBL/GenBank/DDBJ databases">
        <title>The draft genome of Batrachochytrium dendrobatidis.</title>
        <authorList>
            <consortium name="US DOE Joint Genome Institute (JGI-PGF)"/>
            <person name="Kuo A."/>
            <person name="Salamov A."/>
            <person name="Schmutz J."/>
            <person name="Lucas S."/>
            <person name="Pitluck S."/>
            <person name="Rosenblum E."/>
            <person name="Stajich J."/>
            <person name="Eisen M."/>
            <person name="Grigoriev I.V."/>
        </authorList>
    </citation>
    <scope>NUCLEOTIDE SEQUENCE [LARGE SCALE GENOMIC DNA]</scope>
    <source>
        <strain evidence="2">JAM81 / FGSC 10211</strain>
    </source>
</reference>
<dbReference type="RefSeq" id="XP_006679712.1">
    <property type="nucleotide sequence ID" value="XM_006679649.1"/>
</dbReference>
<organism evidence="1 2">
    <name type="scientific">Batrachochytrium dendrobatidis (strain JAM81 / FGSC 10211)</name>
    <name type="common">Frog chytrid fungus</name>
    <dbReference type="NCBI Taxonomy" id="684364"/>
    <lineage>
        <taxon>Eukaryota</taxon>
        <taxon>Fungi</taxon>
        <taxon>Fungi incertae sedis</taxon>
        <taxon>Chytridiomycota</taxon>
        <taxon>Chytridiomycota incertae sedis</taxon>
        <taxon>Chytridiomycetes</taxon>
        <taxon>Rhizophydiales</taxon>
        <taxon>Rhizophydiales incertae sedis</taxon>
        <taxon>Batrachochytrium</taxon>
    </lineage>
</organism>
<dbReference type="Proteomes" id="UP000007241">
    <property type="component" value="Unassembled WGS sequence"/>
</dbReference>
<gene>
    <name evidence="1" type="ORF">BATDEDRAFT_89316</name>
</gene>
<dbReference type="HOGENOM" id="CLU_2757388_0_0_1"/>
<dbReference type="InParanoid" id="F4P4R0"/>
<keyword evidence="2" id="KW-1185">Reference proteome</keyword>
<dbReference type="PANTHER" id="PTHR33211:SF107">
    <property type="entry name" value="NON-SPECIFIC SERINE_THREONINE PROTEIN KINASE"/>
    <property type="match status" value="1"/>
</dbReference>
<evidence type="ECO:0000313" key="1">
    <source>
        <dbReference type="EMBL" id="EGF79878.1"/>
    </source>
</evidence>
<proteinExistence type="predicted"/>
<dbReference type="EMBL" id="GL882885">
    <property type="protein sequence ID" value="EGF79878.1"/>
    <property type="molecule type" value="Genomic_DNA"/>
</dbReference>
<name>F4P4R0_BATDJ</name>
<protein>
    <submittedName>
        <fullName evidence="1">Uncharacterized protein</fullName>
    </submittedName>
</protein>
<dbReference type="AlphaFoldDB" id="F4P4R0"/>